<evidence type="ECO:0008006" key="4">
    <source>
        <dbReference type="Google" id="ProtNLM"/>
    </source>
</evidence>
<feature type="compositionally biased region" description="Low complexity" evidence="1">
    <location>
        <begin position="255"/>
        <end position="274"/>
    </location>
</feature>
<evidence type="ECO:0000313" key="3">
    <source>
        <dbReference type="Proteomes" id="UP000077069"/>
    </source>
</evidence>
<accession>A0A177CFW4</accession>
<name>A0A177CFW4_9PLEO</name>
<feature type="compositionally biased region" description="Low complexity" evidence="1">
    <location>
        <begin position="236"/>
        <end position="247"/>
    </location>
</feature>
<evidence type="ECO:0000256" key="1">
    <source>
        <dbReference type="SAM" id="MobiDB-lite"/>
    </source>
</evidence>
<dbReference type="GeneID" id="28770686"/>
<keyword evidence="3" id="KW-1185">Reference proteome</keyword>
<gene>
    <name evidence="2" type="ORF">CC84DRAFT_730149</name>
</gene>
<evidence type="ECO:0000313" key="2">
    <source>
        <dbReference type="EMBL" id="OAG05617.1"/>
    </source>
</evidence>
<proteinExistence type="predicted"/>
<feature type="compositionally biased region" description="Basic and acidic residues" evidence="1">
    <location>
        <begin position="331"/>
        <end position="340"/>
    </location>
</feature>
<dbReference type="InParanoid" id="A0A177CFW4"/>
<dbReference type="EMBL" id="KV441552">
    <property type="protein sequence ID" value="OAG05617.1"/>
    <property type="molecule type" value="Genomic_DNA"/>
</dbReference>
<feature type="compositionally biased region" description="Polar residues" evidence="1">
    <location>
        <begin position="209"/>
        <end position="227"/>
    </location>
</feature>
<organism evidence="2 3">
    <name type="scientific">Paraphaeosphaeria sporulosa</name>
    <dbReference type="NCBI Taxonomy" id="1460663"/>
    <lineage>
        <taxon>Eukaryota</taxon>
        <taxon>Fungi</taxon>
        <taxon>Dikarya</taxon>
        <taxon>Ascomycota</taxon>
        <taxon>Pezizomycotina</taxon>
        <taxon>Dothideomycetes</taxon>
        <taxon>Pleosporomycetidae</taxon>
        <taxon>Pleosporales</taxon>
        <taxon>Massarineae</taxon>
        <taxon>Didymosphaeriaceae</taxon>
        <taxon>Paraphaeosphaeria</taxon>
    </lineage>
</organism>
<dbReference type="RefSeq" id="XP_018035982.1">
    <property type="nucleotide sequence ID" value="XM_018187200.1"/>
</dbReference>
<feature type="compositionally biased region" description="Pro residues" evidence="1">
    <location>
        <begin position="348"/>
        <end position="360"/>
    </location>
</feature>
<reference evidence="2 3" key="1">
    <citation type="submission" date="2016-05" db="EMBL/GenBank/DDBJ databases">
        <title>Comparative analysis of secretome profiles of manganese(II)-oxidizing ascomycete fungi.</title>
        <authorList>
            <consortium name="DOE Joint Genome Institute"/>
            <person name="Zeiner C.A."/>
            <person name="Purvine S.O."/>
            <person name="Zink E.M."/>
            <person name="Wu S."/>
            <person name="Pasa-Tolic L."/>
            <person name="Chaput D.L."/>
            <person name="Haridas S."/>
            <person name="Grigoriev I.V."/>
            <person name="Santelli C.M."/>
            <person name="Hansel C.M."/>
        </authorList>
    </citation>
    <scope>NUCLEOTIDE SEQUENCE [LARGE SCALE GENOMIC DNA]</scope>
    <source>
        <strain evidence="2 3">AP3s5-JAC2a</strain>
    </source>
</reference>
<feature type="region of interest" description="Disordered" evidence="1">
    <location>
        <begin position="198"/>
        <end position="365"/>
    </location>
</feature>
<dbReference type="STRING" id="1460663.A0A177CFW4"/>
<sequence>MTVPSIGDILLLSQTAWKVGRAFTAGRTHAPTEFQDVEVEINALAKALKLLAEALFAESEDGLLKQADAKTEHGFATIVNSCSRAVHDLESLLDQYQVVKKTRNSGGFAVERSWSDMVLAQYKTMMWTTDGGNLQNLRYLLQMHANTITLTMRALQSKSITQLECVVNPIAEQVDSIQHRTRTLSQQLDEANRIVRDIASRSHFPPTPNTMASSPGTLPLQPSQNSPDLYLASDFFPPRKSSNSNRPRSPPPSFGSPELSAPASPPRSTLPSPRTTRKRISEFSVGGPGSRYSGSVASSDGDSSHDSKTPLRYAYLSRQPSTKAPNLAKSVTDREARSRPDSGVLSPMLPPPAMTLPPLPDTEAGAETASLISGLSLGQQSPSAGSEIKKLHRSSMTLVQKEQFEKVAFRNAAILCDVRGTTVEYAQKVSADEGSHDVEMVEACHECRIAVVRKREAMADAKHDIRMMTSIWVFSDDNTVRLELKMVDGEMYVPYSSYFSPEKVSVTVPCELKFHDVKYGQRVLRTAKTTWINYIFESAHSAALFQNELMGRTLLATYRTSKTLRIHEGLSGAFSYAEQMCGMENLRIWEDNDSLAVIVLIHFSPQFRNGYLAFYLNSANTPIRVKDDGGREVKVKGLRVPLEGKGSGRKDSVIAEGKNRGEGVDKKKMVTGARIEFASEAEKRDFLSLVWEVQKEMRDLPGLAGVN</sequence>
<dbReference type="AlphaFoldDB" id="A0A177CFW4"/>
<protein>
    <recommendedName>
        <fullName evidence="4">Fungal N-terminal domain-containing protein</fullName>
    </recommendedName>
</protein>
<dbReference type="OrthoDB" id="5404564at2759"/>
<dbReference type="Proteomes" id="UP000077069">
    <property type="component" value="Unassembled WGS sequence"/>
</dbReference>